<accession>A0ABW3Y2G7</accession>
<proteinExistence type="predicted"/>
<protein>
    <submittedName>
        <fullName evidence="2">Uncharacterized protein</fullName>
    </submittedName>
</protein>
<reference evidence="3" key="1">
    <citation type="journal article" date="2019" name="Int. J. Syst. Evol. Microbiol.">
        <title>The Global Catalogue of Microorganisms (GCM) 10K type strain sequencing project: providing services to taxonomists for standard genome sequencing and annotation.</title>
        <authorList>
            <consortium name="The Broad Institute Genomics Platform"/>
            <consortium name="The Broad Institute Genome Sequencing Center for Infectious Disease"/>
            <person name="Wu L."/>
            <person name="Ma J."/>
        </authorList>
    </citation>
    <scope>NUCLEOTIDE SEQUENCE [LARGE SCALE GENOMIC DNA]</scope>
    <source>
        <strain evidence="3">CCUG 61485</strain>
    </source>
</reference>
<feature type="transmembrane region" description="Helical" evidence="1">
    <location>
        <begin position="29"/>
        <end position="47"/>
    </location>
</feature>
<keyword evidence="3" id="KW-1185">Reference proteome</keyword>
<sequence length="117" mass="12817">MGTKKTLFGGIILLILGIVLKNITGLTALSIAFMVAGVLLKTLYIVSKAQSGEYKPGKELLFLLSGLILFFTGIYMRKAGINPLGTILFFTGITLKIIFILLFIKKVKNQKNIDTVH</sequence>
<comment type="caution">
    <text evidence="2">The sequence shown here is derived from an EMBL/GenBank/DDBJ whole genome shotgun (WGS) entry which is preliminary data.</text>
</comment>
<feature type="transmembrane region" description="Helical" evidence="1">
    <location>
        <begin position="83"/>
        <end position="104"/>
    </location>
</feature>
<feature type="transmembrane region" description="Helical" evidence="1">
    <location>
        <begin position="7"/>
        <end position="23"/>
    </location>
</feature>
<dbReference type="EMBL" id="JBHTMY010000002">
    <property type="protein sequence ID" value="MFD1315115.1"/>
    <property type="molecule type" value="Genomic_DNA"/>
</dbReference>
<name>A0ABW3Y2G7_9FLAO</name>
<evidence type="ECO:0000256" key="1">
    <source>
        <dbReference type="SAM" id="Phobius"/>
    </source>
</evidence>
<keyword evidence="1" id="KW-0812">Transmembrane</keyword>
<dbReference type="Proteomes" id="UP001597201">
    <property type="component" value="Unassembled WGS sequence"/>
</dbReference>
<feature type="transmembrane region" description="Helical" evidence="1">
    <location>
        <begin position="59"/>
        <end position="77"/>
    </location>
</feature>
<keyword evidence="1" id="KW-0472">Membrane</keyword>
<organism evidence="2 3">
    <name type="scientific">Namhaeicola litoreus</name>
    <dbReference type="NCBI Taxonomy" id="1052145"/>
    <lineage>
        <taxon>Bacteria</taxon>
        <taxon>Pseudomonadati</taxon>
        <taxon>Bacteroidota</taxon>
        <taxon>Flavobacteriia</taxon>
        <taxon>Flavobacteriales</taxon>
        <taxon>Flavobacteriaceae</taxon>
        <taxon>Namhaeicola</taxon>
    </lineage>
</organism>
<gene>
    <name evidence="2" type="ORF">ACFQ39_05760</name>
</gene>
<evidence type="ECO:0000313" key="2">
    <source>
        <dbReference type="EMBL" id="MFD1315115.1"/>
    </source>
</evidence>
<keyword evidence="1" id="KW-1133">Transmembrane helix</keyword>
<dbReference type="RefSeq" id="WP_377177038.1">
    <property type="nucleotide sequence ID" value="NZ_JBHTMY010000002.1"/>
</dbReference>
<evidence type="ECO:0000313" key="3">
    <source>
        <dbReference type="Proteomes" id="UP001597201"/>
    </source>
</evidence>